<accession>A0ACB9C436</accession>
<sequence length="398" mass="44236">MHYISTSKLSNWVSKIKESSFNGRWQQVLSFCNESGVLQLTEPSLFHPILKACSAISFNHGKSLHGSVIKLGVESCTSIGNSIMDLYAKAGEMGSTFSVFGCMKIKDSVSWNILISGHLHHGDMDRGICLFMQARATGFAPNISTLVLVIQTIRNLGALCEGQKMHGYIIKTRFLAILSVQNSLLSMYTDMAMEFARKLFDEMSNRDVITWSVMISGYVKSNESCVALGVFRDMLSQLGTEVDGQTIVSALKACTDLNDLITGRMLHGFIFRKVSNQKHSEAVHLFDSMQKVGMEPDAVTLVNLLQPNNSGGYMLASSMYAARGLWADAARIRALVRDKHVKIVAGYSMVHVNDKSYRFIAGDRNQCLSNEIQTTVEDLHECMKTKKSWIEVPTYIQV</sequence>
<comment type="caution">
    <text evidence="1">The sequence shown here is derived from an EMBL/GenBank/DDBJ whole genome shotgun (WGS) entry which is preliminary data.</text>
</comment>
<gene>
    <name evidence="1" type="ORF">L6452_17641</name>
</gene>
<proteinExistence type="predicted"/>
<keyword evidence="2" id="KW-1185">Reference proteome</keyword>
<reference evidence="2" key="1">
    <citation type="journal article" date="2022" name="Mol. Ecol. Resour.">
        <title>The genomes of chicory, endive, great burdock and yacon provide insights into Asteraceae palaeo-polyploidization history and plant inulin production.</title>
        <authorList>
            <person name="Fan W."/>
            <person name="Wang S."/>
            <person name="Wang H."/>
            <person name="Wang A."/>
            <person name="Jiang F."/>
            <person name="Liu H."/>
            <person name="Zhao H."/>
            <person name="Xu D."/>
            <person name="Zhang Y."/>
        </authorList>
    </citation>
    <scope>NUCLEOTIDE SEQUENCE [LARGE SCALE GENOMIC DNA]</scope>
    <source>
        <strain evidence="2">cv. Niubang</strain>
    </source>
</reference>
<reference evidence="1 2" key="2">
    <citation type="journal article" date="2022" name="Mol. Ecol. Resour.">
        <title>The genomes of chicory, endive, great burdock and yacon provide insights into Asteraceae paleo-polyploidization history and plant inulin production.</title>
        <authorList>
            <person name="Fan W."/>
            <person name="Wang S."/>
            <person name="Wang H."/>
            <person name="Wang A."/>
            <person name="Jiang F."/>
            <person name="Liu H."/>
            <person name="Zhao H."/>
            <person name="Xu D."/>
            <person name="Zhang Y."/>
        </authorList>
    </citation>
    <scope>NUCLEOTIDE SEQUENCE [LARGE SCALE GENOMIC DNA]</scope>
    <source>
        <strain evidence="2">cv. Niubang</strain>
    </source>
</reference>
<evidence type="ECO:0000313" key="1">
    <source>
        <dbReference type="EMBL" id="KAI3728995.1"/>
    </source>
</evidence>
<evidence type="ECO:0000313" key="2">
    <source>
        <dbReference type="Proteomes" id="UP001055879"/>
    </source>
</evidence>
<dbReference type="Proteomes" id="UP001055879">
    <property type="component" value="Linkage Group LG05"/>
</dbReference>
<dbReference type="EMBL" id="CM042051">
    <property type="protein sequence ID" value="KAI3728995.1"/>
    <property type="molecule type" value="Genomic_DNA"/>
</dbReference>
<protein>
    <submittedName>
        <fullName evidence="1">Uncharacterized protein</fullName>
    </submittedName>
</protein>
<name>A0ACB9C436_ARCLA</name>
<organism evidence="1 2">
    <name type="scientific">Arctium lappa</name>
    <name type="common">Greater burdock</name>
    <name type="synonym">Lappa major</name>
    <dbReference type="NCBI Taxonomy" id="4217"/>
    <lineage>
        <taxon>Eukaryota</taxon>
        <taxon>Viridiplantae</taxon>
        <taxon>Streptophyta</taxon>
        <taxon>Embryophyta</taxon>
        <taxon>Tracheophyta</taxon>
        <taxon>Spermatophyta</taxon>
        <taxon>Magnoliopsida</taxon>
        <taxon>eudicotyledons</taxon>
        <taxon>Gunneridae</taxon>
        <taxon>Pentapetalae</taxon>
        <taxon>asterids</taxon>
        <taxon>campanulids</taxon>
        <taxon>Asterales</taxon>
        <taxon>Asteraceae</taxon>
        <taxon>Carduoideae</taxon>
        <taxon>Cardueae</taxon>
        <taxon>Arctiinae</taxon>
        <taxon>Arctium</taxon>
    </lineage>
</organism>